<protein>
    <submittedName>
        <fullName evidence="1">Uncharacterized protein</fullName>
    </submittedName>
</protein>
<proteinExistence type="predicted"/>
<dbReference type="EMBL" id="CP159373">
    <property type="protein sequence ID" value="XCN72637.1"/>
    <property type="molecule type" value="Genomic_DNA"/>
</dbReference>
<sequence length="67" mass="7205">MLVPGESACWYLASQHAGTWRVSMLVPSESACWYPASQHADSLFCTSDARIIPAGMMLEGRGDPSSS</sequence>
<accession>A0AAU8LTK9</accession>
<gene>
    <name evidence="1" type="ORF">Q3M24_20460</name>
</gene>
<name>A0AAU8LTK9_9BACT</name>
<dbReference type="KEGG" id="eaj:Q3M24_20460"/>
<reference evidence="1" key="2">
    <citation type="submission" date="2024-06" db="EMBL/GenBank/DDBJ databases">
        <authorList>
            <person name="Plum-Jensen L.E."/>
            <person name="Schramm A."/>
            <person name="Marshall I.P.G."/>
        </authorList>
    </citation>
    <scope>NUCLEOTIDE SEQUENCE</scope>
    <source>
        <strain evidence="1">Rat1</strain>
    </source>
</reference>
<reference evidence="1" key="1">
    <citation type="journal article" date="2024" name="Syst. Appl. Microbiol.">
        <title>First single-strain enrichments of Electrothrix cable bacteria, description of E. aestuarii sp. nov. and E. rattekaaiensis sp. nov., and proposal of a cable bacteria taxonomy following the rules of the SeqCode.</title>
        <authorList>
            <person name="Plum-Jensen L.E."/>
            <person name="Schramm A."/>
            <person name="Marshall I.P.G."/>
        </authorList>
    </citation>
    <scope>NUCLEOTIDE SEQUENCE</scope>
    <source>
        <strain evidence="1">Rat1</strain>
    </source>
</reference>
<evidence type="ECO:0000313" key="1">
    <source>
        <dbReference type="EMBL" id="XCN72637.1"/>
    </source>
</evidence>
<dbReference type="AlphaFoldDB" id="A0AAU8LTK9"/>
<organism evidence="1">
    <name type="scientific">Candidatus Electrothrix aestuarii</name>
    <dbReference type="NCBI Taxonomy" id="3062594"/>
    <lineage>
        <taxon>Bacteria</taxon>
        <taxon>Pseudomonadati</taxon>
        <taxon>Thermodesulfobacteriota</taxon>
        <taxon>Desulfobulbia</taxon>
        <taxon>Desulfobulbales</taxon>
        <taxon>Desulfobulbaceae</taxon>
        <taxon>Candidatus Electrothrix</taxon>
    </lineage>
</organism>